<reference evidence="1" key="1">
    <citation type="submission" date="2022-07" db="EMBL/GenBank/DDBJ databases">
        <authorList>
            <consortium name="DAFM: The Division of Animal and Food Microbiology"/>
        </authorList>
    </citation>
    <scope>NUCLEOTIDE SEQUENCE</scope>
    <source>
        <strain evidence="1">19MO01SH01-2</strain>
    </source>
</reference>
<evidence type="ECO:0000313" key="2">
    <source>
        <dbReference type="Proteomes" id="UP001218208"/>
    </source>
</evidence>
<proteinExistence type="predicted"/>
<dbReference type="EMBL" id="ABLOJW010000004">
    <property type="protein sequence ID" value="EKT4091560.1"/>
    <property type="molecule type" value="Genomic_DNA"/>
</dbReference>
<gene>
    <name evidence="1" type="ORF">QEG23_001046</name>
</gene>
<accession>A0AAI9BZX8</accession>
<dbReference type="Proteomes" id="UP001218208">
    <property type="component" value="Unassembled WGS sequence"/>
</dbReference>
<organism evidence="1 2">
    <name type="scientific">Stenotrophomonas maltophilia</name>
    <name type="common">Pseudomonas maltophilia</name>
    <name type="synonym">Xanthomonas maltophilia</name>
    <dbReference type="NCBI Taxonomy" id="40324"/>
    <lineage>
        <taxon>Bacteria</taxon>
        <taxon>Pseudomonadati</taxon>
        <taxon>Pseudomonadota</taxon>
        <taxon>Gammaproteobacteria</taxon>
        <taxon>Lysobacterales</taxon>
        <taxon>Lysobacteraceae</taxon>
        <taxon>Stenotrophomonas</taxon>
        <taxon>Stenotrophomonas maltophilia group</taxon>
    </lineage>
</organism>
<dbReference type="RefSeq" id="WP_125892279.1">
    <property type="nucleotide sequence ID" value="NZ_CP040439.1"/>
</dbReference>
<sequence>MLSYTLAQLRAFTAAAARDDRVRLADLALAMRVAFGADAAGWQKYQTLMTGAGPAHPPKELPTNG</sequence>
<protein>
    <submittedName>
        <fullName evidence="1">Uncharacterized protein</fullName>
    </submittedName>
</protein>
<dbReference type="AlphaFoldDB" id="A0AAI9BZX8"/>
<comment type="caution">
    <text evidence="1">The sequence shown here is derived from an EMBL/GenBank/DDBJ whole genome shotgun (WGS) entry which is preliminary data.</text>
</comment>
<name>A0AAI9BZX8_STEMA</name>
<evidence type="ECO:0000313" key="1">
    <source>
        <dbReference type="EMBL" id="EKT4091560.1"/>
    </source>
</evidence>